<dbReference type="RefSeq" id="WP_323124619.1">
    <property type="nucleotide sequence ID" value="NZ_JAYESH010000018.1"/>
</dbReference>
<protein>
    <submittedName>
        <fullName evidence="1">Uncharacterized protein</fullName>
    </submittedName>
</protein>
<sequence>MLSQEHFRRRENAWYQAHLIDPGRLDPSPYDRTRHPRAEAWFKSSATQFLARVGGYLAILDFHGVAWTRLESDDPGRILYDDPNQVIVVPR</sequence>
<accession>A0ABU6AML1</accession>
<dbReference type="Proteomes" id="UP001348098">
    <property type="component" value="Unassembled WGS sequence"/>
</dbReference>
<keyword evidence="2" id="KW-1185">Reference proteome</keyword>
<gene>
    <name evidence="1" type="ORF">U3653_01485</name>
</gene>
<dbReference type="EMBL" id="JAYKYQ010000001">
    <property type="protein sequence ID" value="MEB3508684.1"/>
    <property type="molecule type" value="Genomic_DNA"/>
</dbReference>
<evidence type="ECO:0000313" key="2">
    <source>
        <dbReference type="Proteomes" id="UP001348098"/>
    </source>
</evidence>
<reference evidence="1 2" key="1">
    <citation type="submission" date="2023-12" db="EMBL/GenBank/DDBJ databases">
        <title>novel species in genus Nocarida.</title>
        <authorList>
            <person name="Li Z."/>
        </authorList>
    </citation>
    <scope>NUCLEOTIDE SEQUENCE [LARGE SCALE GENOMIC DNA]</scope>
    <source>
        <strain evidence="1 2">CDC186</strain>
    </source>
</reference>
<proteinExistence type="predicted"/>
<evidence type="ECO:0000313" key="1">
    <source>
        <dbReference type="EMBL" id="MEB3508684.1"/>
    </source>
</evidence>
<comment type="caution">
    <text evidence="1">The sequence shown here is derived from an EMBL/GenBank/DDBJ whole genome shotgun (WGS) entry which is preliminary data.</text>
</comment>
<name>A0ABU6AML1_9NOCA</name>
<organism evidence="1 2">
    <name type="scientific">Nocardia implantans</name>
    <dbReference type="NCBI Taxonomy" id="3108168"/>
    <lineage>
        <taxon>Bacteria</taxon>
        <taxon>Bacillati</taxon>
        <taxon>Actinomycetota</taxon>
        <taxon>Actinomycetes</taxon>
        <taxon>Mycobacteriales</taxon>
        <taxon>Nocardiaceae</taxon>
        <taxon>Nocardia</taxon>
    </lineage>
</organism>